<feature type="domain" description="Anti-sigma K factor RskA C-terminal" evidence="5">
    <location>
        <begin position="107"/>
        <end position="232"/>
    </location>
</feature>
<evidence type="ECO:0000256" key="3">
    <source>
        <dbReference type="SAM" id="MobiDB-lite"/>
    </source>
</evidence>
<evidence type="ECO:0000313" key="7">
    <source>
        <dbReference type="Proteomes" id="UP001172737"/>
    </source>
</evidence>
<keyword evidence="4" id="KW-0472">Membrane</keyword>
<evidence type="ECO:0000259" key="5">
    <source>
        <dbReference type="Pfam" id="PF10099"/>
    </source>
</evidence>
<dbReference type="AlphaFoldDB" id="A0AAW7M4W8"/>
<dbReference type="InterPro" id="IPR041916">
    <property type="entry name" value="Anti_sigma_zinc_sf"/>
</dbReference>
<dbReference type="EMBL" id="JAUHPX010000005">
    <property type="protein sequence ID" value="MDN4488545.1"/>
    <property type="molecule type" value="Genomic_DNA"/>
</dbReference>
<keyword evidence="1" id="KW-0805">Transcription regulation</keyword>
<reference evidence="6" key="1">
    <citation type="submission" date="2023-06" db="EMBL/GenBank/DDBJ databases">
        <title>Sysu t00039.</title>
        <authorList>
            <person name="Gao L."/>
            <person name="Fang B.-Z."/>
            <person name="Li W.-J."/>
        </authorList>
    </citation>
    <scope>NUCLEOTIDE SEQUENCE</scope>
    <source>
        <strain evidence="6">SYSU T00039</strain>
    </source>
</reference>
<keyword evidence="4" id="KW-1133">Transmembrane helix</keyword>
<dbReference type="Pfam" id="PF10099">
    <property type="entry name" value="RskA_C"/>
    <property type="match status" value="1"/>
</dbReference>
<dbReference type="InterPro" id="IPR018764">
    <property type="entry name" value="RskA_C"/>
</dbReference>
<dbReference type="Gene3D" id="1.10.10.1320">
    <property type="entry name" value="Anti-sigma factor, zinc-finger domain"/>
    <property type="match status" value="1"/>
</dbReference>
<protein>
    <submittedName>
        <fullName evidence="6">Anti-sigma factor</fullName>
    </submittedName>
</protein>
<evidence type="ECO:0000313" key="6">
    <source>
        <dbReference type="EMBL" id="MDN4488545.1"/>
    </source>
</evidence>
<keyword evidence="4" id="KW-0812">Transmembrane</keyword>
<dbReference type="Proteomes" id="UP001172737">
    <property type="component" value="Unassembled WGS sequence"/>
</dbReference>
<name>A0AAW7M4W8_9MICO</name>
<comment type="caution">
    <text evidence="6">The sequence shown here is derived from an EMBL/GenBank/DDBJ whole genome shotgun (WGS) entry which is preliminary data.</text>
</comment>
<dbReference type="RefSeq" id="WP_301119402.1">
    <property type="nucleotide sequence ID" value="NZ_JAUHPX010000005.1"/>
</dbReference>
<accession>A0AAW7M4W8</accession>
<feature type="transmembrane region" description="Helical" evidence="4">
    <location>
        <begin position="100"/>
        <end position="123"/>
    </location>
</feature>
<sequence length="241" mass="24739">MRHCDDETLAALALGEPVDAADATHVESCDTCARELSALRATAASLVDAGTSGPLVAPPTSVWAGIAAEVASEAEPRPAPVVPLTAARGARRRREPGHMFRPWVVGAAAAAGVVIGAFGISLLTRDTVPEQTLVAQAALSDLASEADAGTARVEQRSDGTEVLVVDTTVPSDPDGALEVWLIDPDVVGMVSLGFLTGDHGEFEIPAGYDVVSFPIVDISVEPADGDPTHSGDSITRGILES</sequence>
<keyword evidence="7" id="KW-1185">Reference proteome</keyword>
<dbReference type="GO" id="GO:0005886">
    <property type="term" value="C:plasma membrane"/>
    <property type="evidence" value="ECO:0007669"/>
    <property type="project" value="InterPro"/>
</dbReference>
<gene>
    <name evidence="6" type="ORF">QQX10_10235</name>
</gene>
<organism evidence="6 7">
    <name type="scientific">Demequina lignilytica</name>
    <dbReference type="NCBI Taxonomy" id="3051663"/>
    <lineage>
        <taxon>Bacteria</taxon>
        <taxon>Bacillati</taxon>
        <taxon>Actinomycetota</taxon>
        <taxon>Actinomycetes</taxon>
        <taxon>Micrococcales</taxon>
        <taxon>Demequinaceae</taxon>
        <taxon>Demequina</taxon>
    </lineage>
</organism>
<evidence type="ECO:0000256" key="2">
    <source>
        <dbReference type="ARBA" id="ARBA00023163"/>
    </source>
</evidence>
<evidence type="ECO:0000256" key="1">
    <source>
        <dbReference type="ARBA" id="ARBA00023015"/>
    </source>
</evidence>
<proteinExistence type="predicted"/>
<keyword evidence="2" id="KW-0804">Transcription</keyword>
<feature type="region of interest" description="Disordered" evidence="3">
    <location>
        <begin position="222"/>
        <end position="241"/>
    </location>
</feature>
<evidence type="ECO:0000256" key="4">
    <source>
        <dbReference type="SAM" id="Phobius"/>
    </source>
</evidence>